<evidence type="ECO:0008006" key="3">
    <source>
        <dbReference type="Google" id="ProtNLM"/>
    </source>
</evidence>
<dbReference type="STRING" id="172043.RM53_00025"/>
<dbReference type="RefSeq" id="WP_039243594.1">
    <property type="nucleotide sequence ID" value="NZ_JWSY01000001.1"/>
</dbReference>
<protein>
    <recommendedName>
        <fullName evidence="3">DUF3768 domain-containing protein</fullName>
    </recommendedName>
</protein>
<evidence type="ECO:0000313" key="1">
    <source>
        <dbReference type="EMBL" id="KIC61012.1"/>
    </source>
</evidence>
<name>A0A0B4CX99_9CAUL</name>
<dbReference type="EMBL" id="JWSY01000001">
    <property type="protein sequence ID" value="KIC61012.1"/>
    <property type="molecule type" value="Genomic_DNA"/>
</dbReference>
<dbReference type="InterPro" id="IPR022243">
    <property type="entry name" value="DUF3768"/>
</dbReference>
<dbReference type="Pfam" id="PF12599">
    <property type="entry name" value="DUF3768"/>
    <property type="match status" value="1"/>
</dbReference>
<dbReference type="AlphaFoldDB" id="A0A0B4CX99"/>
<organism evidence="1 2">
    <name type="scientific">Brevundimonas nasdae</name>
    <dbReference type="NCBI Taxonomy" id="172043"/>
    <lineage>
        <taxon>Bacteria</taxon>
        <taxon>Pseudomonadati</taxon>
        <taxon>Pseudomonadota</taxon>
        <taxon>Alphaproteobacteria</taxon>
        <taxon>Caulobacterales</taxon>
        <taxon>Caulobacteraceae</taxon>
        <taxon>Brevundimonas</taxon>
    </lineage>
</organism>
<evidence type="ECO:0000313" key="2">
    <source>
        <dbReference type="Proteomes" id="UP000031166"/>
    </source>
</evidence>
<reference evidence="1 2" key="1">
    <citation type="submission" date="2014-12" db="EMBL/GenBank/DDBJ databases">
        <title>Genome sequencing of Brevundimonas nasdae TPW30.</title>
        <authorList>
            <person name="Tan P.W."/>
            <person name="Chan K.-G."/>
        </authorList>
    </citation>
    <scope>NUCLEOTIDE SEQUENCE [LARGE SCALE GENOMIC DNA]</scope>
    <source>
        <strain evidence="1 2">TPW30</strain>
    </source>
</reference>
<dbReference type="Proteomes" id="UP000031166">
    <property type="component" value="Unassembled WGS sequence"/>
</dbReference>
<sequence>MSDDRRARICALNDQLRCNHIGGRIVLTPGVVDRGQAFLLTALDAIRRFDEFNEGCDPYGERDFGAITIGSDRLFWKIDYYDQSLTSAAVDPAEETGCVRVMTVMLAAEY</sequence>
<proteinExistence type="predicted"/>
<accession>A0A0B4CX99</accession>
<gene>
    <name evidence="1" type="ORF">RM53_00025</name>
</gene>
<comment type="caution">
    <text evidence="1">The sequence shown here is derived from an EMBL/GenBank/DDBJ whole genome shotgun (WGS) entry which is preliminary data.</text>
</comment>